<gene>
    <name evidence="2" type="ORF">BCL93_110136</name>
</gene>
<dbReference type="Proteomes" id="UP000249700">
    <property type="component" value="Unassembled WGS sequence"/>
</dbReference>
<dbReference type="Pfam" id="PF13692">
    <property type="entry name" value="Glyco_trans_1_4"/>
    <property type="match status" value="1"/>
</dbReference>
<dbReference type="Pfam" id="PF13477">
    <property type="entry name" value="Glyco_trans_4_2"/>
    <property type="match status" value="1"/>
</dbReference>
<dbReference type="InterPro" id="IPR050194">
    <property type="entry name" value="Glycosyltransferase_grp1"/>
</dbReference>
<feature type="domain" description="Glycosyltransferase subfamily 4-like N-terminal" evidence="1">
    <location>
        <begin position="12"/>
        <end position="161"/>
    </location>
</feature>
<evidence type="ECO:0000313" key="2">
    <source>
        <dbReference type="EMBL" id="RAR59103.1"/>
    </source>
</evidence>
<sequence length="403" mass="44674">MKRFLMIASFPDSLVTFRGQLLDALRENGYEVHVACPDIRTGSAVREHLESRGIIVHDIPMQRTGINPLADLKTLGNLYRLMRSIQPDVVMGYTIKPVIYGTLSAWLCQVPRRFVLVTGLGYAFSSGQSIKMISKRKGLLMIVRFLYRLSLAGAHKVFFQNHDDQELFRQLKILPVKTPSHVVNGSGVDLVQYAVAPQAKGPVRFLLIARLLGDKGVREYVKAARQVRQDNPEVAFSLAGWIDDNPDAISQQELDTWIADGTVDYLGCLDDVRPAIAACHIYVLPSYREGTPRTVLEAMAMGRAIITSDAPGCRDTVTDGSNGLLVAVRNATLLADAMQQLIGRPDLINTMGRISREIAETKYDVHKVNEDLLIQMGLLLRTCNHLGAAEVEKLQGFYGENSL</sequence>
<name>A0A328XNF5_9GAMM</name>
<dbReference type="Gene3D" id="3.40.50.2000">
    <property type="entry name" value="Glycogen Phosphorylase B"/>
    <property type="match status" value="2"/>
</dbReference>
<dbReference type="PANTHER" id="PTHR45947:SF3">
    <property type="entry name" value="SULFOQUINOVOSYL TRANSFERASE SQD2"/>
    <property type="match status" value="1"/>
</dbReference>
<dbReference type="GO" id="GO:0016757">
    <property type="term" value="F:glycosyltransferase activity"/>
    <property type="evidence" value="ECO:0007669"/>
    <property type="project" value="UniProtKB-ARBA"/>
</dbReference>
<dbReference type="EMBL" id="QLSX01000010">
    <property type="protein sequence ID" value="RAR59103.1"/>
    <property type="molecule type" value="Genomic_DNA"/>
</dbReference>
<reference evidence="2 3" key="1">
    <citation type="submission" date="2018-06" db="EMBL/GenBank/DDBJ databases">
        <title>Comparative analysis of microorganisms from saline springs in Andes Mountain Range, Colombia.</title>
        <authorList>
            <person name="Rubin E."/>
        </authorList>
    </citation>
    <scope>NUCLEOTIDE SEQUENCE [LARGE SCALE GENOMIC DNA]</scope>
    <source>
        <strain evidence="2 3">USBA-857</strain>
    </source>
</reference>
<organism evidence="2 3">
    <name type="scientific">Onishia taeanensis</name>
    <dbReference type="NCBI Taxonomy" id="284577"/>
    <lineage>
        <taxon>Bacteria</taxon>
        <taxon>Pseudomonadati</taxon>
        <taxon>Pseudomonadota</taxon>
        <taxon>Gammaproteobacteria</taxon>
        <taxon>Oceanospirillales</taxon>
        <taxon>Halomonadaceae</taxon>
        <taxon>Onishia</taxon>
    </lineage>
</organism>
<dbReference type="InterPro" id="IPR028098">
    <property type="entry name" value="Glyco_trans_4-like_N"/>
</dbReference>
<accession>A0A328XNF5</accession>
<evidence type="ECO:0000313" key="3">
    <source>
        <dbReference type="Proteomes" id="UP000249700"/>
    </source>
</evidence>
<dbReference type="AlphaFoldDB" id="A0A328XNF5"/>
<dbReference type="PANTHER" id="PTHR45947">
    <property type="entry name" value="SULFOQUINOVOSYL TRANSFERASE SQD2"/>
    <property type="match status" value="1"/>
</dbReference>
<dbReference type="SUPFAM" id="SSF53756">
    <property type="entry name" value="UDP-Glycosyltransferase/glycogen phosphorylase"/>
    <property type="match status" value="1"/>
</dbReference>
<evidence type="ECO:0000259" key="1">
    <source>
        <dbReference type="Pfam" id="PF13477"/>
    </source>
</evidence>
<dbReference type="CDD" id="cd03808">
    <property type="entry name" value="GT4_CapM-like"/>
    <property type="match status" value="1"/>
</dbReference>
<comment type="caution">
    <text evidence="2">The sequence shown here is derived from an EMBL/GenBank/DDBJ whole genome shotgun (WGS) entry which is preliminary data.</text>
</comment>
<protein>
    <submittedName>
        <fullName evidence="2">Glycosyltransferase involved in cell wall biosynthesis</fullName>
    </submittedName>
</protein>
<dbReference type="RefSeq" id="WP_112055869.1">
    <property type="nucleotide sequence ID" value="NZ_QLSX01000010.1"/>
</dbReference>
<keyword evidence="2" id="KW-0808">Transferase</keyword>
<dbReference type="OrthoDB" id="9775208at2"/>
<proteinExistence type="predicted"/>